<dbReference type="Gene3D" id="2.40.240.10">
    <property type="entry name" value="Ribosomal Protein L25, Chain P"/>
    <property type="match status" value="1"/>
</dbReference>
<dbReference type="GO" id="GO:0003735">
    <property type="term" value="F:structural constituent of ribosome"/>
    <property type="evidence" value="ECO:0007669"/>
    <property type="project" value="InterPro"/>
</dbReference>
<dbReference type="EMBL" id="LR217705">
    <property type="protein sequence ID" value="VFP80571.1"/>
    <property type="molecule type" value="Genomic_DNA"/>
</dbReference>
<reference evidence="7 8" key="1">
    <citation type="submission" date="2019-02" db="EMBL/GenBank/DDBJ databases">
        <authorList>
            <person name="Manzano-Marin A."/>
            <person name="Manzano-Marin A."/>
        </authorList>
    </citation>
    <scope>NUCLEOTIDE SEQUENCE [LARGE SCALE GENOMIC DNA]</scope>
    <source>
        <strain evidence="7 8">ErCisplendens/pseudotsugae</strain>
    </source>
</reference>
<evidence type="ECO:0000256" key="2">
    <source>
        <dbReference type="ARBA" id="ARBA00022884"/>
    </source>
</evidence>
<keyword evidence="3 5" id="KW-0689">Ribosomal protein</keyword>
<comment type="subunit">
    <text evidence="5">Part of the 50S ribosomal subunit; part of the 5S rRNA/L5/L18/L25 subcomplex. Contacts the 5S rRNA. Binds to the 5S rRNA independently of L5 and L18.</text>
</comment>
<evidence type="ECO:0000256" key="5">
    <source>
        <dbReference type="HAMAP-Rule" id="MF_01336"/>
    </source>
</evidence>
<dbReference type="PANTHER" id="PTHR33284:SF1">
    <property type="entry name" value="RIBOSOMAL PROTEIN L25_GLN-TRNA SYNTHETASE, ANTI-CODON-BINDING DOMAIN-CONTAINING PROTEIN"/>
    <property type="match status" value="1"/>
</dbReference>
<dbReference type="InterPro" id="IPR029751">
    <property type="entry name" value="Ribosomal_L25_dom"/>
</dbReference>
<comment type="function">
    <text evidence="5">This is one of the proteins that binds to the 5S RNA in the ribosome where it forms part of the central protuberance.</text>
</comment>
<name>A0A451D4F3_9GAMM</name>
<gene>
    <name evidence="5 7" type="primary">rplY</name>
    <name evidence="7" type="ORF">ERCISPPS3390_444</name>
</gene>
<dbReference type="InterPro" id="IPR020056">
    <property type="entry name" value="Rbsml_bL25/Gln-tRNA_synth_N"/>
</dbReference>
<dbReference type="FunFam" id="2.40.240.10:FF:000002">
    <property type="entry name" value="50S ribosomal protein L25"/>
    <property type="match status" value="1"/>
</dbReference>
<dbReference type="SUPFAM" id="SSF50715">
    <property type="entry name" value="Ribosomal protein L25-like"/>
    <property type="match status" value="1"/>
</dbReference>
<evidence type="ECO:0000256" key="3">
    <source>
        <dbReference type="ARBA" id="ARBA00022980"/>
    </source>
</evidence>
<dbReference type="InterPro" id="IPR011035">
    <property type="entry name" value="Ribosomal_bL25/Gln-tRNA_synth"/>
</dbReference>
<dbReference type="GO" id="GO:0006412">
    <property type="term" value="P:translation"/>
    <property type="evidence" value="ECO:0007669"/>
    <property type="project" value="UniProtKB-UniRule"/>
</dbReference>
<keyword evidence="1 5" id="KW-0699">rRNA-binding</keyword>
<keyword evidence="4 5" id="KW-0687">Ribonucleoprotein</keyword>
<keyword evidence="2 5" id="KW-0694">RNA-binding</keyword>
<dbReference type="GO" id="GO:0008097">
    <property type="term" value="F:5S rRNA binding"/>
    <property type="evidence" value="ECO:0007669"/>
    <property type="project" value="InterPro"/>
</dbReference>
<dbReference type="HAMAP" id="MF_01336">
    <property type="entry name" value="Ribosomal_bL25"/>
    <property type="match status" value="1"/>
</dbReference>
<sequence length="95" mass="11157">MFIIYAENRKTYGTGSSRRLRKADKLPAIIYGGHEIPHSITLNQELIMNMQLKDHFYKDILTIMIEGVGIQVKVHAIQRHPFKEKLQHIDFIRIK</sequence>
<organism evidence="7 8">
    <name type="scientific">Candidatus Erwinia haradaeae</name>
    <dbReference type="NCBI Taxonomy" id="1922217"/>
    <lineage>
        <taxon>Bacteria</taxon>
        <taxon>Pseudomonadati</taxon>
        <taxon>Pseudomonadota</taxon>
        <taxon>Gammaproteobacteria</taxon>
        <taxon>Enterobacterales</taxon>
        <taxon>Erwiniaceae</taxon>
        <taxon>Erwinia</taxon>
    </lineage>
</organism>
<evidence type="ECO:0000313" key="7">
    <source>
        <dbReference type="EMBL" id="VFP80571.1"/>
    </source>
</evidence>
<protein>
    <recommendedName>
        <fullName evidence="5">Large ribosomal subunit protein bL25</fullName>
    </recommendedName>
</protein>
<evidence type="ECO:0000259" key="6">
    <source>
        <dbReference type="Pfam" id="PF01386"/>
    </source>
</evidence>
<evidence type="ECO:0000313" key="8">
    <source>
        <dbReference type="Proteomes" id="UP000294338"/>
    </source>
</evidence>
<dbReference type="RefSeq" id="WP_197095207.1">
    <property type="nucleotide sequence ID" value="NZ_LR217705.1"/>
</dbReference>
<dbReference type="GO" id="GO:0022625">
    <property type="term" value="C:cytosolic large ribosomal subunit"/>
    <property type="evidence" value="ECO:0007669"/>
    <property type="project" value="TreeGrafter"/>
</dbReference>
<dbReference type="PANTHER" id="PTHR33284">
    <property type="entry name" value="RIBOSOMAL PROTEIN L25/GLN-TRNA SYNTHETASE, ANTI-CODON-BINDING DOMAIN-CONTAINING PROTEIN"/>
    <property type="match status" value="1"/>
</dbReference>
<dbReference type="CDD" id="cd00495">
    <property type="entry name" value="Ribosomal_L25_TL5_CTC"/>
    <property type="match status" value="1"/>
</dbReference>
<proteinExistence type="inferred from homology"/>
<feature type="domain" description="Large ribosomal subunit protein bL25 L25" evidence="6">
    <location>
        <begin position="6"/>
        <end position="91"/>
    </location>
</feature>
<comment type="similarity">
    <text evidence="5">Belongs to the bacterial ribosomal protein bL25 family.</text>
</comment>
<evidence type="ECO:0000256" key="1">
    <source>
        <dbReference type="ARBA" id="ARBA00022730"/>
    </source>
</evidence>
<dbReference type="InterPro" id="IPR020055">
    <property type="entry name" value="Ribosomal_bL25_short"/>
</dbReference>
<dbReference type="NCBIfam" id="NF004612">
    <property type="entry name" value="PRK05943.1"/>
    <property type="match status" value="1"/>
</dbReference>
<evidence type="ECO:0000256" key="4">
    <source>
        <dbReference type="ARBA" id="ARBA00023274"/>
    </source>
</evidence>
<dbReference type="AlphaFoldDB" id="A0A451D4F3"/>
<dbReference type="Pfam" id="PF01386">
    <property type="entry name" value="Ribosomal_L25p"/>
    <property type="match status" value="1"/>
</dbReference>
<dbReference type="Proteomes" id="UP000294338">
    <property type="component" value="Chromosome 1"/>
</dbReference>
<accession>A0A451D4F3</accession>
<dbReference type="InterPro" id="IPR020930">
    <property type="entry name" value="Ribosomal_uL5_bac-type"/>
</dbReference>